<feature type="compositionally biased region" description="Gly residues" evidence="5">
    <location>
        <begin position="13"/>
        <end position="27"/>
    </location>
</feature>
<evidence type="ECO:0000256" key="4">
    <source>
        <dbReference type="RuleBase" id="RU003322"/>
    </source>
</evidence>
<dbReference type="Gramene" id="GBG85359">
    <property type="protein sequence ID" value="GBG85359"/>
    <property type="gene ID" value="CBR_g40002"/>
</dbReference>
<protein>
    <submittedName>
        <fullName evidence="6">Uncharacterized protein</fullName>
    </submittedName>
</protein>
<evidence type="ECO:0000256" key="3">
    <source>
        <dbReference type="ARBA" id="ARBA00022840"/>
    </source>
</evidence>
<gene>
    <name evidence="6" type="ORF">CBR_g40002</name>
</gene>
<dbReference type="EMBL" id="BFEA01000515">
    <property type="protein sequence ID" value="GBG85359.1"/>
    <property type="molecule type" value="Genomic_DNA"/>
</dbReference>
<keyword evidence="2 4" id="KW-0547">Nucleotide-binding</keyword>
<keyword evidence="7" id="KW-1185">Reference proteome</keyword>
<name>A0A388LSX1_CHABU</name>
<proteinExistence type="inferred from homology"/>
<feature type="region of interest" description="Disordered" evidence="5">
    <location>
        <begin position="1"/>
        <end position="37"/>
    </location>
</feature>
<dbReference type="InterPro" id="IPR029047">
    <property type="entry name" value="HSP70_peptide-bd_sf"/>
</dbReference>
<dbReference type="FunFam" id="3.30.30.30:FF:000005">
    <property type="entry name" value="Heat shock protein ssb1"/>
    <property type="match status" value="1"/>
</dbReference>
<dbReference type="InterPro" id="IPR013126">
    <property type="entry name" value="Hsp_70_fam"/>
</dbReference>
<evidence type="ECO:0000313" key="7">
    <source>
        <dbReference type="Proteomes" id="UP000265515"/>
    </source>
</evidence>
<comment type="similarity">
    <text evidence="4">Belongs to the heat shock protein 70 family.</text>
</comment>
<sequence length="655" mass="72162">MKGSPGREEVVLGGEGKGGRWTEGGQGTEAHDLGDMAPSNSKPVIGIDLGTSFCCVAVFQNGAVDIVPNAQGLRTTPSSIAFTERQTFVGQAAVRNGARFPNQCAYEVKRLMGRSVLHPKVQEYKRMWPFKVIAGERDMAVVWFEKVPDGKQTFSPPEISSLLLKDMKKIAEAFANSEIEDAVITVPAHFSDSQREATREAGRKAGLNVLQLLNEPTAAAVAYIHQKKLEESDGRNIMVFDLGGGTLDVSIIALESGGLLVREVKGDSDLGGADFDSNLMRHVAEQYKRDMGRDLLADQKLLPRVRETICLAKHTLSTQDEADIELYSGDIDLNQSILRAKFEQINEELFRKCMAIVEEALRGANMTSHDISDVILAGGSTRIQKVREMLKQFFARPPLSVVHPDEVVAYGAAVQAAFLSPLVMGNHKPKVPVCDVNPKSIGVMVSPGEMIVVIPKNSRLPATGELDVKCAYDYQEAIEFKLYQGERALCRDNQYLGNFMLTGFKPVAADGKPVAKLVLNVDSDGIIRASAVAVANNHEDGRTEEVGVIIGRFSKDGADATVDEGRDWRAVQEEDEEMKAAFKARRDLLYLAWELRDKRFAKMSKPERSLVIEFLEWLQSEESYASKRIYEDKTKKLRAIQTRFGGGSGRCSFVV</sequence>
<dbReference type="Gene3D" id="3.30.30.30">
    <property type="match status" value="1"/>
</dbReference>
<feature type="compositionally biased region" description="Basic and acidic residues" evidence="5">
    <location>
        <begin position="1"/>
        <end position="10"/>
    </location>
</feature>
<dbReference type="GO" id="GO:0005524">
    <property type="term" value="F:ATP binding"/>
    <property type="evidence" value="ECO:0007669"/>
    <property type="project" value="UniProtKB-KW"/>
</dbReference>
<dbReference type="FunFam" id="3.90.640.10:FF:000003">
    <property type="entry name" value="Molecular chaperone DnaK"/>
    <property type="match status" value="1"/>
</dbReference>
<dbReference type="Gene3D" id="3.30.420.40">
    <property type="match status" value="2"/>
</dbReference>
<dbReference type="Pfam" id="PF00012">
    <property type="entry name" value="HSP70"/>
    <property type="match status" value="1"/>
</dbReference>
<dbReference type="PROSITE" id="PS00329">
    <property type="entry name" value="HSP70_2"/>
    <property type="match status" value="1"/>
</dbReference>
<accession>A0A388LSX1</accession>
<dbReference type="GO" id="GO:0005788">
    <property type="term" value="C:endoplasmic reticulum lumen"/>
    <property type="evidence" value="ECO:0007669"/>
    <property type="project" value="UniProtKB-SubCell"/>
</dbReference>
<comment type="caution">
    <text evidence="6">The sequence shown here is derived from an EMBL/GenBank/DDBJ whole genome shotgun (WGS) entry which is preliminary data.</text>
</comment>
<reference evidence="6 7" key="1">
    <citation type="journal article" date="2018" name="Cell">
        <title>The Chara Genome: Secondary Complexity and Implications for Plant Terrestrialization.</title>
        <authorList>
            <person name="Nishiyama T."/>
            <person name="Sakayama H."/>
            <person name="Vries J.D."/>
            <person name="Buschmann H."/>
            <person name="Saint-Marcoux D."/>
            <person name="Ullrich K.K."/>
            <person name="Haas F.B."/>
            <person name="Vanderstraeten L."/>
            <person name="Becker D."/>
            <person name="Lang D."/>
            <person name="Vosolsobe S."/>
            <person name="Rombauts S."/>
            <person name="Wilhelmsson P.K.I."/>
            <person name="Janitza P."/>
            <person name="Kern R."/>
            <person name="Heyl A."/>
            <person name="Rumpler F."/>
            <person name="Villalobos L.I.A.C."/>
            <person name="Clay J.M."/>
            <person name="Skokan R."/>
            <person name="Toyoda A."/>
            <person name="Suzuki Y."/>
            <person name="Kagoshima H."/>
            <person name="Schijlen E."/>
            <person name="Tajeshwar N."/>
            <person name="Catarino B."/>
            <person name="Hetherington A.J."/>
            <person name="Saltykova A."/>
            <person name="Bonnot C."/>
            <person name="Breuninger H."/>
            <person name="Symeonidi A."/>
            <person name="Radhakrishnan G.V."/>
            <person name="Van Nieuwerburgh F."/>
            <person name="Deforce D."/>
            <person name="Chang C."/>
            <person name="Karol K.G."/>
            <person name="Hedrich R."/>
            <person name="Ulvskov P."/>
            <person name="Glockner G."/>
            <person name="Delwiche C.F."/>
            <person name="Petrasek J."/>
            <person name="Van de Peer Y."/>
            <person name="Friml J."/>
            <person name="Beilby M."/>
            <person name="Dolan L."/>
            <person name="Kohara Y."/>
            <person name="Sugano S."/>
            <person name="Fujiyama A."/>
            <person name="Delaux P.-M."/>
            <person name="Quint M."/>
            <person name="TheiBen G."/>
            <person name="Hagemann M."/>
            <person name="Harholt J."/>
            <person name="Dunand C."/>
            <person name="Zachgo S."/>
            <person name="Langdale J."/>
            <person name="Maumus F."/>
            <person name="Straeten D.V.D."/>
            <person name="Gould S.B."/>
            <person name="Rensing S.A."/>
        </authorList>
    </citation>
    <scope>NUCLEOTIDE SEQUENCE [LARGE SCALE GENOMIC DNA]</scope>
    <source>
        <strain evidence="6 7">S276</strain>
    </source>
</reference>
<dbReference type="GO" id="GO:0140662">
    <property type="term" value="F:ATP-dependent protein folding chaperone"/>
    <property type="evidence" value="ECO:0007669"/>
    <property type="project" value="InterPro"/>
</dbReference>
<keyword evidence="3 4" id="KW-0067">ATP-binding</keyword>
<organism evidence="6 7">
    <name type="scientific">Chara braunii</name>
    <name type="common">Braun's stonewort</name>
    <dbReference type="NCBI Taxonomy" id="69332"/>
    <lineage>
        <taxon>Eukaryota</taxon>
        <taxon>Viridiplantae</taxon>
        <taxon>Streptophyta</taxon>
        <taxon>Charophyceae</taxon>
        <taxon>Charales</taxon>
        <taxon>Characeae</taxon>
        <taxon>Chara</taxon>
    </lineage>
</organism>
<dbReference type="InterPro" id="IPR043129">
    <property type="entry name" value="ATPase_NBD"/>
</dbReference>
<dbReference type="InterPro" id="IPR018181">
    <property type="entry name" value="Heat_shock_70_CS"/>
</dbReference>
<dbReference type="Gene3D" id="3.90.640.10">
    <property type="entry name" value="Actin, Chain A, domain 4"/>
    <property type="match status" value="1"/>
</dbReference>
<dbReference type="SUPFAM" id="SSF100920">
    <property type="entry name" value="Heat shock protein 70kD (HSP70), peptide-binding domain"/>
    <property type="match status" value="1"/>
</dbReference>
<dbReference type="PANTHER" id="PTHR19375">
    <property type="entry name" value="HEAT SHOCK PROTEIN 70KDA"/>
    <property type="match status" value="1"/>
</dbReference>
<evidence type="ECO:0000256" key="1">
    <source>
        <dbReference type="ARBA" id="ARBA00004319"/>
    </source>
</evidence>
<dbReference type="CDD" id="cd24028">
    <property type="entry name" value="ASKHA_NBD_HSP70_HSPA1-like"/>
    <property type="match status" value="1"/>
</dbReference>
<dbReference type="Proteomes" id="UP000265515">
    <property type="component" value="Unassembled WGS sequence"/>
</dbReference>
<evidence type="ECO:0000256" key="2">
    <source>
        <dbReference type="ARBA" id="ARBA00022741"/>
    </source>
</evidence>
<dbReference type="PRINTS" id="PR00301">
    <property type="entry name" value="HEATSHOCK70"/>
</dbReference>
<dbReference type="STRING" id="69332.A0A388LSX1"/>
<comment type="subcellular location">
    <subcellularLocation>
        <location evidence="1">Endoplasmic reticulum lumen</location>
    </subcellularLocation>
</comment>
<dbReference type="AlphaFoldDB" id="A0A388LSX1"/>
<dbReference type="Gene3D" id="2.60.34.10">
    <property type="entry name" value="Substrate Binding Domain Of DNAk, Chain A, domain 1"/>
    <property type="match status" value="1"/>
</dbReference>
<evidence type="ECO:0000313" key="6">
    <source>
        <dbReference type="EMBL" id="GBG85359.1"/>
    </source>
</evidence>
<dbReference type="PROSITE" id="PS00297">
    <property type="entry name" value="HSP70_1"/>
    <property type="match status" value="1"/>
</dbReference>
<evidence type="ECO:0000256" key="5">
    <source>
        <dbReference type="SAM" id="MobiDB-lite"/>
    </source>
</evidence>
<dbReference type="SUPFAM" id="SSF53067">
    <property type="entry name" value="Actin-like ATPase domain"/>
    <property type="match status" value="2"/>
</dbReference>